<dbReference type="GO" id="GO:0030151">
    <property type="term" value="F:molybdenum ion binding"/>
    <property type="evidence" value="ECO:0007669"/>
    <property type="project" value="InterPro"/>
</dbReference>
<accession>A0A1H6E7F8</accession>
<dbReference type="InterPro" id="IPR011037">
    <property type="entry name" value="Pyrv_Knase-like_insert_dom_sf"/>
</dbReference>
<evidence type="ECO:0000313" key="2">
    <source>
        <dbReference type="EMBL" id="SEG92884.1"/>
    </source>
</evidence>
<dbReference type="SUPFAM" id="SSF50800">
    <property type="entry name" value="PK beta-barrel domain-like"/>
    <property type="match status" value="1"/>
</dbReference>
<dbReference type="EMBL" id="FOME01000004">
    <property type="protein sequence ID" value="SFD41028.1"/>
    <property type="molecule type" value="Genomic_DNA"/>
</dbReference>
<reference evidence="2" key="1">
    <citation type="submission" date="2016-10" db="EMBL/GenBank/DDBJ databases">
        <authorList>
            <person name="de Groot N.N."/>
        </authorList>
    </citation>
    <scope>NUCLEOTIDE SEQUENCE [LARGE SCALE GENOMIC DNA]</scope>
    <source>
        <strain evidence="2">ATCC 20501</strain>
    </source>
</reference>
<evidence type="ECO:0000259" key="1">
    <source>
        <dbReference type="PROSITE" id="PS51340"/>
    </source>
</evidence>
<organism evidence="2 5">
    <name type="scientific">Saccharopolyspora kobensis</name>
    <dbReference type="NCBI Taxonomy" id="146035"/>
    <lineage>
        <taxon>Bacteria</taxon>
        <taxon>Bacillati</taxon>
        <taxon>Actinomycetota</taxon>
        <taxon>Actinomycetes</taxon>
        <taxon>Pseudonocardiales</taxon>
        <taxon>Pseudonocardiaceae</taxon>
        <taxon>Saccharopolyspora</taxon>
    </lineage>
</organism>
<protein>
    <submittedName>
        <fullName evidence="2">MOSC domain-containing protein YiiM</fullName>
    </submittedName>
</protein>
<dbReference type="SMR" id="A0A1H6E7F8"/>
<keyword evidence="4" id="KW-1185">Reference proteome</keyword>
<dbReference type="Proteomes" id="UP000236729">
    <property type="component" value="Unassembled WGS sequence"/>
</dbReference>
<accession>A0A1I1S8U2</accession>
<evidence type="ECO:0000313" key="5">
    <source>
        <dbReference type="Proteomes" id="UP000236729"/>
    </source>
</evidence>
<dbReference type="EMBL" id="FNVB01000009">
    <property type="protein sequence ID" value="SEG92884.1"/>
    <property type="molecule type" value="Genomic_DNA"/>
</dbReference>
<dbReference type="GO" id="GO:0030170">
    <property type="term" value="F:pyridoxal phosphate binding"/>
    <property type="evidence" value="ECO:0007669"/>
    <property type="project" value="InterPro"/>
</dbReference>
<dbReference type="PANTHER" id="PTHR30212:SF2">
    <property type="entry name" value="PROTEIN YIIM"/>
    <property type="match status" value="1"/>
</dbReference>
<sequence length="217" mass="23473">MGIVQSVNVAVVRTGEWTGRVGRSGIDKQPVARPVLFEPTGVRGDTVCDRKHHGAWYQAAYAFDREELAHWSRVLGRELVPGNAGENLTLTGVDSSSAVIGERWRIGGAVLRVTGPRTPCRVFAGFWDVQTLVKEFTAHGRTGAYLAVEEPGEVTAGDAVEVLSRPEHGVQVAEVFAVLMNRGAELLDHVARGLADLPEDWREPVAAKVARAQSGTR</sequence>
<dbReference type="InterPro" id="IPR005302">
    <property type="entry name" value="MoCF_Sase_C"/>
</dbReference>
<name>A0A1H6E7F8_9PSEU</name>
<dbReference type="RefSeq" id="WP_093351649.1">
    <property type="nucleotide sequence ID" value="NZ_FNVB01000009.1"/>
</dbReference>
<feature type="domain" description="MOSC" evidence="1">
    <location>
        <begin position="29"/>
        <end position="163"/>
    </location>
</feature>
<dbReference type="AlphaFoldDB" id="A0A1H6E7F8"/>
<dbReference type="Gene3D" id="2.40.33.20">
    <property type="entry name" value="PK beta-barrel domain-like"/>
    <property type="match status" value="1"/>
</dbReference>
<evidence type="ECO:0000313" key="3">
    <source>
        <dbReference type="EMBL" id="SFD41028.1"/>
    </source>
</evidence>
<evidence type="ECO:0000313" key="4">
    <source>
        <dbReference type="Proteomes" id="UP000199690"/>
    </source>
</evidence>
<gene>
    <name evidence="2" type="ORF">SAMN02982929_05679</name>
    <name evidence="3" type="ORF">SAMN05216506_104209</name>
</gene>
<dbReference type="GO" id="GO:0003824">
    <property type="term" value="F:catalytic activity"/>
    <property type="evidence" value="ECO:0007669"/>
    <property type="project" value="InterPro"/>
</dbReference>
<dbReference type="PROSITE" id="PS51340">
    <property type="entry name" value="MOSC"/>
    <property type="match status" value="1"/>
</dbReference>
<reference evidence="4 5" key="2">
    <citation type="submission" date="2016-10" db="EMBL/GenBank/DDBJ databases">
        <authorList>
            <person name="Varghese N."/>
            <person name="Submissions S."/>
        </authorList>
    </citation>
    <scope>NUCLEOTIDE SEQUENCE [LARGE SCALE GENOMIC DNA]</scope>
    <source>
        <strain evidence="5">ATCC 20501</strain>
        <strain evidence="3 4">CGMCC 4.3529</strain>
    </source>
</reference>
<dbReference type="Pfam" id="PF03473">
    <property type="entry name" value="MOSC"/>
    <property type="match status" value="1"/>
</dbReference>
<proteinExistence type="predicted"/>
<dbReference type="InterPro" id="IPR052353">
    <property type="entry name" value="Benzoxazolinone_Detox_Enz"/>
</dbReference>
<dbReference type="PANTHER" id="PTHR30212">
    <property type="entry name" value="PROTEIN YIIM"/>
    <property type="match status" value="1"/>
</dbReference>
<dbReference type="Proteomes" id="UP000199690">
    <property type="component" value="Unassembled WGS sequence"/>
</dbReference>